<feature type="transmembrane region" description="Helical" evidence="1">
    <location>
        <begin position="172"/>
        <end position="192"/>
    </location>
</feature>
<dbReference type="Proteomes" id="UP000239757">
    <property type="component" value="Unassembled WGS sequence"/>
</dbReference>
<evidence type="ECO:0000256" key="1">
    <source>
        <dbReference type="SAM" id="Phobius"/>
    </source>
</evidence>
<evidence type="ECO:0008006" key="4">
    <source>
        <dbReference type="Google" id="ProtNLM"/>
    </source>
</evidence>
<feature type="transmembrane region" description="Helical" evidence="1">
    <location>
        <begin position="18"/>
        <end position="36"/>
    </location>
</feature>
<organism evidence="2 3">
    <name type="scientific">Gossypium barbadense</name>
    <name type="common">Sea Island cotton</name>
    <name type="synonym">Hibiscus barbadensis</name>
    <dbReference type="NCBI Taxonomy" id="3634"/>
    <lineage>
        <taxon>Eukaryota</taxon>
        <taxon>Viridiplantae</taxon>
        <taxon>Streptophyta</taxon>
        <taxon>Embryophyta</taxon>
        <taxon>Tracheophyta</taxon>
        <taxon>Spermatophyta</taxon>
        <taxon>Magnoliopsida</taxon>
        <taxon>eudicotyledons</taxon>
        <taxon>Gunneridae</taxon>
        <taxon>Pentapetalae</taxon>
        <taxon>rosids</taxon>
        <taxon>malvids</taxon>
        <taxon>Malvales</taxon>
        <taxon>Malvaceae</taxon>
        <taxon>Malvoideae</taxon>
        <taxon>Gossypium</taxon>
    </lineage>
</organism>
<dbReference type="OrthoDB" id="2016402at2759"/>
<dbReference type="EMBL" id="KZ668142">
    <property type="protein sequence ID" value="PPR88861.1"/>
    <property type="molecule type" value="Genomic_DNA"/>
</dbReference>
<feature type="transmembrane region" description="Helical" evidence="1">
    <location>
        <begin position="96"/>
        <end position="114"/>
    </location>
</feature>
<proteinExistence type="predicted"/>
<evidence type="ECO:0000313" key="2">
    <source>
        <dbReference type="EMBL" id="PPR88861.1"/>
    </source>
</evidence>
<dbReference type="PANTHER" id="PTHR36329">
    <property type="entry name" value="TRANSMEMBRANE PROTEIN"/>
    <property type="match status" value="1"/>
</dbReference>
<sequence>MGESNLAVLDDSYRPLPALYLSFLFIWFFSACSWTFNTYKNRHFQINNLQWTLASLPLIKALQLTLSFLFCSYQVGNHCIIYFVKKVIFRISKGPFLQYSCFYLQLCSLWMSFGVYVTGVLFQTVSFVSFLLISHGYCITCERLSLTERRTTAALGCVFYLTLIGYRASVPYFTVLLLLNYMISFYVIFHHISQNLLVLREQLTFIEDEDVQPMRDAVYMKYRMLKKFQGAMQIVAMAEIVIYINIDDSSENYWLRLLVREWAQFCIFLYIGWTFRSQELAPRFSVMPTLKSKVDLMVPPIYRIEMDATTFREFQSHEWHIGVPTSVRDESSRDSVLVIIQHPNAYRPTTILSSRKQPV</sequence>
<keyword evidence="1" id="KW-1133">Transmembrane helix</keyword>
<accession>A0A2P5WCP7</accession>
<evidence type="ECO:0000313" key="3">
    <source>
        <dbReference type="Proteomes" id="UP000239757"/>
    </source>
</evidence>
<keyword evidence="1" id="KW-0472">Membrane</keyword>
<protein>
    <recommendedName>
        <fullName evidence="4">THH1/TOM1/TOM3 domain-containing protein</fullName>
    </recommendedName>
</protein>
<dbReference type="AlphaFoldDB" id="A0A2P5WCP7"/>
<keyword evidence="1" id="KW-0812">Transmembrane</keyword>
<name>A0A2P5WCP7_GOSBA</name>
<dbReference type="PANTHER" id="PTHR36329:SF1">
    <property type="entry name" value="TRANSMEMBRANE PROTEIN"/>
    <property type="match status" value="1"/>
</dbReference>
<reference evidence="2 3" key="1">
    <citation type="submission" date="2015-01" db="EMBL/GenBank/DDBJ databases">
        <title>Genome of allotetraploid Gossypium barbadense reveals genomic plasticity and fiber elongation in cotton evolution.</title>
        <authorList>
            <person name="Chen X."/>
            <person name="Liu X."/>
            <person name="Zhao B."/>
            <person name="Zheng H."/>
            <person name="Hu Y."/>
            <person name="Lu G."/>
            <person name="Yang C."/>
            <person name="Chen J."/>
            <person name="Shan C."/>
            <person name="Zhang L."/>
            <person name="Zhou Y."/>
            <person name="Wang L."/>
            <person name="Guo W."/>
            <person name="Bai Y."/>
            <person name="Ruan J."/>
            <person name="Shangguan X."/>
            <person name="Mao Y."/>
            <person name="Jiang J."/>
            <person name="Zhu Y."/>
            <person name="Lei J."/>
            <person name="Kang H."/>
            <person name="Chen S."/>
            <person name="He X."/>
            <person name="Wang R."/>
            <person name="Wang Y."/>
            <person name="Chen J."/>
            <person name="Wang L."/>
            <person name="Yu S."/>
            <person name="Wang B."/>
            <person name="Wei J."/>
            <person name="Song S."/>
            <person name="Lu X."/>
            <person name="Gao Z."/>
            <person name="Gu W."/>
            <person name="Deng X."/>
            <person name="Ma D."/>
            <person name="Wang S."/>
            <person name="Liang W."/>
            <person name="Fang L."/>
            <person name="Cai C."/>
            <person name="Zhu X."/>
            <person name="Zhou B."/>
            <person name="Zhang Y."/>
            <person name="Chen Z."/>
            <person name="Xu S."/>
            <person name="Zhu R."/>
            <person name="Wang S."/>
            <person name="Zhang T."/>
            <person name="Zhao G."/>
        </authorList>
    </citation>
    <scope>NUCLEOTIDE SEQUENCE [LARGE SCALE GENOMIC DNA]</scope>
    <source>
        <strain evidence="3">cv. Xinhai21</strain>
        <tissue evidence="2">Leaf</tissue>
    </source>
</reference>
<gene>
    <name evidence="2" type="ORF">GOBAR_AA31824</name>
</gene>